<keyword evidence="7" id="KW-0238">DNA-binding</keyword>
<evidence type="ECO:0000256" key="3">
    <source>
        <dbReference type="ARBA" id="ARBA00022737"/>
    </source>
</evidence>
<evidence type="ECO:0000259" key="10">
    <source>
        <dbReference type="PROSITE" id="PS50016"/>
    </source>
</evidence>
<feature type="domain" description="CXXC-type" evidence="11">
    <location>
        <begin position="48"/>
        <end position="94"/>
    </location>
</feature>
<dbReference type="SMART" id="SM00367">
    <property type="entry name" value="LRR_CC"/>
    <property type="match status" value="4"/>
</dbReference>
<dbReference type="Pfam" id="PF25372">
    <property type="entry name" value="DUF7885"/>
    <property type="match status" value="1"/>
</dbReference>
<dbReference type="FunFam" id="3.30.40.10:FF:000020">
    <property type="entry name" value="lysine-specific demethylase 2B isoform X1"/>
    <property type="match status" value="1"/>
</dbReference>
<dbReference type="InterPro" id="IPR050690">
    <property type="entry name" value="JHDM1_Histone_Demethylase"/>
</dbReference>
<feature type="region of interest" description="Disordered" evidence="9">
    <location>
        <begin position="1"/>
        <end position="48"/>
    </location>
</feature>
<dbReference type="PROSITE" id="PS51058">
    <property type="entry name" value="ZF_CXXC"/>
    <property type="match status" value="1"/>
</dbReference>
<dbReference type="InterPro" id="IPR002857">
    <property type="entry name" value="Znf_CXXC"/>
</dbReference>
<feature type="region of interest" description="Disordered" evidence="9">
    <location>
        <begin position="746"/>
        <end position="770"/>
    </location>
</feature>
<feature type="domain" description="PHD-type" evidence="10">
    <location>
        <begin position="101"/>
        <end position="167"/>
    </location>
</feature>
<feature type="compositionally biased region" description="Basic and acidic residues" evidence="9">
    <location>
        <begin position="460"/>
        <end position="471"/>
    </location>
</feature>
<dbReference type="Pfam" id="PF16866">
    <property type="entry name" value="PHD_4"/>
    <property type="match status" value="1"/>
</dbReference>
<evidence type="ECO:0000256" key="9">
    <source>
        <dbReference type="SAM" id="MobiDB-lite"/>
    </source>
</evidence>
<feature type="compositionally biased region" description="Low complexity" evidence="9">
    <location>
        <begin position="28"/>
        <end position="47"/>
    </location>
</feature>
<dbReference type="KEGG" id="tng:GSTEN00017289G001"/>
<feature type="compositionally biased region" description="Basic residues" evidence="9">
    <location>
        <begin position="393"/>
        <end position="404"/>
    </location>
</feature>
<evidence type="ECO:0000313" key="12">
    <source>
        <dbReference type="EMBL" id="CAF99268.1"/>
    </source>
</evidence>
<name>Q4SJB4_TETNG</name>
<feature type="compositionally biased region" description="Basic and acidic residues" evidence="9">
    <location>
        <begin position="253"/>
        <end position="262"/>
    </location>
</feature>
<protein>
    <submittedName>
        <fullName evidence="12">Chromosome 4 SCAF14575, whole genome shotgun sequence</fullName>
    </submittedName>
</protein>
<dbReference type="SUPFAM" id="SSF52047">
    <property type="entry name" value="RNI-like"/>
    <property type="match status" value="1"/>
</dbReference>
<feature type="compositionally biased region" description="Acidic residues" evidence="9">
    <location>
        <begin position="7"/>
        <end position="16"/>
    </location>
</feature>
<feature type="compositionally biased region" description="Acidic residues" evidence="9">
    <location>
        <begin position="304"/>
        <end position="316"/>
    </location>
</feature>
<feature type="compositionally biased region" description="Basic and acidic residues" evidence="9">
    <location>
        <begin position="493"/>
        <end position="506"/>
    </location>
</feature>
<dbReference type="GO" id="GO:0008270">
    <property type="term" value="F:zinc ion binding"/>
    <property type="evidence" value="ECO:0007669"/>
    <property type="project" value="UniProtKB-KW"/>
</dbReference>
<feature type="compositionally biased region" description="Basic and acidic residues" evidence="9">
    <location>
        <begin position="340"/>
        <end position="351"/>
    </location>
</feature>
<dbReference type="AlphaFoldDB" id="Q4SJB4"/>
<dbReference type="Pfam" id="PF02008">
    <property type="entry name" value="zf-CXXC"/>
    <property type="match status" value="1"/>
</dbReference>
<dbReference type="InterPro" id="IPR006553">
    <property type="entry name" value="Leu-rich_rpt_Cys-con_subtyp"/>
</dbReference>
<dbReference type="SUPFAM" id="SSF57903">
    <property type="entry name" value="FYVE/PHD zinc finger"/>
    <property type="match status" value="1"/>
</dbReference>
<reference evidence="12" key="1">
    <citation type="journal article" date="2004" name="Nature">
        <title>Genome duplication in the teleost fish Tetraodon nigroviridis reveals the early vertebrate proto-karyotype.</title>
        <authorList>
            <person name="Jaillon O."/>
            <person name="Aury J.-M."/>
            <person name="Brunet F."/>
            <person name="Petit J.-L."/>
            <person name="Stange-Thomann N."/>
            <person name="Mauceli E."/>
            <person name="Bouneau L."/>
            <person name="Fischer C."/>
            <person name="Ozouf-Costaz C."/>
            <person name="Bernot A."/>
            <person name="Nicaud S."/>
            <person name="Jaffe D."/>
            <person name="Fisher S."/>
            <person name="Lutfalla G."/>
            <person name="Dossat C."/>
            <person name="Segurens B."/>
            <person name="Dasilva C."/>
            <person name="Salanoubat M."/>
            <person name="Levy M."/>
            <person name="Boudet N."/>
            <person name="Castellano S."/>
            <person name="Anthouard V."/>
            <person name="Jubin C."/>
            <person name="Castelli V."/>
            <person name="Katinka M."/>
            <person name="Vacherie B."/>
            <person name="Biemont C."/>
            <person name="Skalli Z."/>
            <person name="Cattolico L."/>
            <person name="Poulain J."/>
            <person name="De Berardinis V."/>
            <person name="Cruaud C."/>
            <person name="Duprat S."/>
            <person name="Brottier P."/>
            <person name="Coutanceau J.-P."/>
            <person name="Gouzy J."/>
            <person name="Parra G."/>
            <person name="Lardier G."/>
            <person name="Chapple C."/>
            <person name="McKernan K.J."/>
            <person name="McEwan P."/>
            <person name="Bosak S."/>
            <person name="Kellis M."/>
            <person name="Volff J.-N."/>
            <person name="Guigo R."/>
            <person name="Zody M.C."/>
            <person name="Mesirov J."/>
            <person name="Lindblad-Toh K."/>
            <person name="Birren B."/>
            <person name="Nusbaum C."/>
            <person name="Kahn D."/>
            <person name="Robinson-Rechavi M."/>
            <person name="Laudet V."/>
            <person name="Schachter V."/>
            <person name="Quetier F."/>
            <person name="Saurin W."/>
            <person name="Scarpelli C."/>
            <person name="Wincker P."/>
            <person name="Lander E.S."/>
            <person name="Weissenbach J."/>
            <person name="Roest Crollius H."/>
        </authorList>
    </citation>
    <scope>NUCLEOTIDE SEQUENCE [LARGE SCALE GENOMIC DNA]</scope>
</reference>
<feature type="compositionally biased region" description="Basic and acidic residues" evidence="9">
    <location>
        <begin position="224"/>
        <end position="241"/>
    </location>
</feature>
<evidence type="ECO:0000256" key="8">
    <source>
        <dbReference type="PROSITE-ProRule" id="PRU00509"/>
    </source>
</evidence>
<evidence type="ECO:0000256" key="1">
    <source>
        <dbReference type="ARBA" id="ARBA00022614"/>
    </source>
</evidence>
<dbReference type="InterPro" id="IPR001810">
    <property type="entry name" value="F-box_dom"/>
</dbReference>
<dbReference type="SUPFAM" id="SSF81383">
    <property type="entry name" value="F-box domain"/>
    <property type="match status" value="1"/>
</dbReference>
<reference evidence="12" key="2">
    <citation type="submission" date="2004-02" db="EMBL/GenBank/DDBJ databases">
        <authorList>
            <consortium name="Genoscope"/>
            <consortium name="Whitehead Institute Centre for Genome Research"/>
        </authorList>
    </citation>
    <scope>NUCLEOTIDE SEQUENCE</scope>
</reference>
<feature type="compositionally biased region" description="Low complexity" evidence="9">
    <location>
        <begin position="370"/>
        <end position="385"/>
    </location>
</feature>
<dbReference type="InterPro" id="IPR001965">
    <property type="entry name" value="Znf_PHD"/>
</dbReference>
<gene>
    <name evidence="12" type="ORF">GSTENG00017289001</name>
</gene>
<dbReference type="InterPro" id="IPR036047">
    <property type="entry name" value="F-box-like_dom_sf"/>
</dbReference>
<dbReference type="InterPro" id="IPR032675">
    <property type="entry name" value="LRR_dom_sf"/>
</dbReference>
<dbReference type="InterPro" id="IPR013083">
    <property type="entry name" value="Znf_RING/FYVE/PHD"/>
</dbReference>
<keyword evidence="4 8" id="KW-0863">Zinc-finger</keyword>
<evidence type="ECO:0000259" key="11">
    <source>
        <dbReference type="PROSITE" id="PS51058"/>
    </source>
</evidence>
<keyword evidence="3" id="KW-0677">Repeat</keyword>
<feature type="region of interest" description="Disordered" evidence="9">
    <location>
        <begin position="220"/>
        <end position="513"/>
    </location>
</feature>
<dbReference type="PROSITE" id="PS50016">
    <property type="entry name" value="ZF_PHD_2"/>
    <property type="match status" value="1"/>
</dbReference>
<dbReference type="InterPro" id="IPR011011">
    <property type="entry name" value="Znf_FYVE_PHD"/>
</dbReference>
<feature type="non-terminal residue" evidence="12">
    <location>
        <position position="919"/>
    </location>
</feature>
<keyword evidence="5" id="KW-0833">Ubl conjugation pathway</keyword>
<dbReference type="OrthoDB" id="5876800at2759"/>
<dbReference type="SMART" id="SM00249">
    <property type="entry name" value="PHD"/>
    <property type="match status" value="1"/>
</dbReference>
<dbReference type="GO" id="GO:0003677">
    <property type="term" value="F:DNA binding"/>
    <property type="evidence" value="ECO:0007669"/>
    <property type="project" value="UniProtKB-KW"/>
</dbReference>
<dbReference type="PANTHER" id="PTHR23123">
    <property type="entry name" value="PHD/F-BOX CONTAINING PROTEIN"/>
    <property type="match status" value="1"/>
</dbReference>
<accession>Q4SJB4</accession>
<evidence type="ECO:0000256" key="6">
    <source>
        <dbReference type="ARBA" id="ARBA00022833"/>
    </source>
</evidence>
<keyword evidence="1" id="KW-0433">Leucine-rich repeat</keyword>
<evidence type="ECO:0000256" key="4">
    <source>
        <dbReference type="ARBA" id="ARBA00022771"/>
    </source>
</evidence>
<evidence type="ECO:0000256" key="5">
    <source>
        <dbReference type="ARBA" id="ARBA00022786"/>
    </source>
</evidence>
<dbReference type="CDD" id="cd22180">
    <property type="entry name" value="F-box_FBXL10"/>
    <property type="match status" value="1"/>
</dbReference>
<proteinExistence type="predicted"/>
<dbReference type="EMBL" id="CAAE01014575">
    <property type="protein sequence ID" value="CAF99268.1"/>
    <property type="molecule type" value="Genomic_DNA"/>
</dbReference>
<sequence>MAMSLSAEDEDYDSDPEQPRPPNRPKSKMAASPASAVKLSASRGPSGARRRRTRCRKCEACLRTECGECHFCKDMKKFGGPGRMKQSCIMRQCIAPVLPHTAVCLICGEAGKEDTIEDEDEKFHLMLMECSICNEIIHPNCLKVKDSSGVINDELPNCWECPKCNQAGKTGKQKRGPGFKYASNLPGSLLKEPRLHREAKEEPEAPPAAPATAAALNTTCAAKRKAERDDGPKRKEEEPPKKRPSLPPLEAAPRPRPEDNPLRKKRNLFDTNEEPLMKKKKKLSKLDESLTHKLLRPIKTENSYSDEEDEQEDYDGDGFPSDGTQGKEKSENEDNEHEEEERKEGTVEVKPKVLLNPLLRTSAAREREQSSSSSSPRAGPSSDSGDAQERSSAHPKARHQRKRPTAKDLSKELNQDAAKTEDSLSNQNHSPVKKEDVSPSHNRRPLRSEDSLSNRNRKSLKPEAVKLEEGLSNKPRRPLKTEDSLTNQNHQPVKAEPENMADEPKAKWNLNNGSSDLGDWLRRRGREVTDKQRGYSPLGWNRGGQITPVCPRPLPCRSPPKCIQMERHVIRPPPISPPPDKLPLDTGDAHVMRREAWMAVFSHLTHKDLCVCMRVCRTWNRWRVQKQKQKRGACVAVCVADCRTRARRCCDKRLWKLINLNRCKSITPLMLSGIIRRQPAALDLSWTNISKKQLSWLINRLPGLRVLLLSGCSWAAVSALCTSSCPLLRTLDVQWVEGLKDAQMRDLLSPPTDNRPGTDIPAAQRGPDPAGEVMASSVVVACPLVSGQLDNRSKLRNVEELRLAGLDITDTTLRLIIRYMPSLSKLDLSYCNHVTDQSVNILTAAGTTTRDSLTDINLSVCNRVTDQSLTYFKRCGGICHIDLRYCKQVTKEGCEQFVAEMSVSVQFQLIEEKLLQKIS</sequence>
<organism evidence="12">
    <name type="scientific">Tetraodon nigroviridis</name>
    <name type="common">Spotted green pufferfish</name>
    <name type="synonym">Chelonodon nigroviridis</name>
    <dbReference type="NCBI Taxonomy" id="99883"/>
    <lineage>
        <taxon>Eukaryota</taxon>
        <taxon>Metazoa</taxon>
        <taxon>Chordata</taxon>
        <taxon>Craniata</taxon>
        <taxon>Vertebrata</taxon>
        <taxon>Euteleostomi</taxon>
        <taxon>Actinopterygii</taxon>
        <taxon>Neopterygii</taxon>
        <taxon>Teleostei</taxon>
        <taxon>Neoteleostei</taxon>
        <taxon>Acanthomorphata</taxon>
        <taxon>Eupercaria</taxon>
        <taxon>Tetraodontiformes</taxon>
        <taxon>Tetradontoidea</taxon>
        <taxon>Tetraodontidae</taxon>
        <taxon>Tetraodon</taxon>
    </lineage>
</organism>
<dbReference type="CDD" id="cd15644">
    <property type="entry name" value="PHD_KDM2B"/>
    <property type="match status" value="1"/>
</dbReference>
<evidence type="ECO:0000256" key="2">
    <source>
        <dbReference type="ARBA" id="ARBA00022723"/>
    </source>
</evidence>
<dbReference type="Gene3D" id="3.30.40.10">
    <property type="entry name" value="Zinc/RING finger domain, C3HC4 (zinc finger)"/>
    <property type="match status" value="1"/>
</dbReference>
<keyword evidence="6" id="KW-0862">Zinc</keyword>
<feature type="compositionally biased region" description="Basic and acidic residues" evidence="9">
    <location>
        <begin position="405"/>
        <end position="422"/>
    </location>
</feature>
<dbReference type="Pfam" id="PF12937">
    <property type="entry name" value="F-box-like"/>
    <property type="match status" value="1"/>
</dbReference>
<dbReference type="InterPro" id="IPR019787">
    <property type="entry name" value="Znf_PHD-finger"/>
</dbReference>
<keyword evidence="2" id="KW-0479">Metal-binding</keyword>
<dbReference type="Gene3D" id="3.80.10.10">
    <property type="entry name" value="Ribonuclease Inhibitor"/>
    <property type="match status" value="2"/>
</dbReference>
<dbReference type="InterPro" id="IPR057207">
    <property type="entry name" value="FBXL15_LRR"/>
</dbReference>
<evidence type="ECO:0000256" key="7">
    <source>
        <dbReference type="ARBA" id="ARBA00023125"/>
    </source>
</evidence>
<dbReference type="Gene3D" id="1.20.1280.50">
    <property type="match status" value="1"/>
</dbReference>